<dbReference type="RefSeq" id="WP_092494408.1">
    <property type="nucleotide sequence ID" value="NZ_FNKD01000005.1"/>
</dbReference>
<dbReference type="STRING" id="553311.SAMN05216231_3701"/>
<dbReference type="PANTHER" id="PTHR34351:SF2">
    <property type="entry name" value="DUF58 DOMAIN-CONTAINING PROTEIN"/>
    <property type="match status" value="1"/>
</dbReference>
<evidence type="ECO:0000313" key="2">
    <source>
        <dbReference type="EMBL" id="SDR12148.1"/>
    </source>
</evidence>
<sequence>MTGTIRFIGKLSFVVFLLLLLFSFAMFQGGFVSWFLFFGFLPIFLYHLGLLFYPIKRWHVTRSLSHHVIRAGGRIAVTVKIKRTIPYPLYYCICEEIFPDTLQKVDNQNEKYRNMDKPNKLQVSRKIKKIVFPGFSREIELPYYIEQVPRGEHQLQALRIRTGDVLGFVKKEHIFYLSDQIVAFPNERPVHIAESITSYEQGSISAYAMNLKNSNVATGIREYTPGDKFSWIDWKQTAKKNTIITKEFEQEKSTDTMVILDSCYNRGINDLAFEAGIELTMSLVESIRKQASQVGFLSIGENVVYFPMHHDPSKKDLIRQHLTRLQPGGTRSFSMVLREETTKISSGANMILVTTQMDDMFRESIQKVKQRSKRVIILFIQSSALISRSEHNIIQQLRFEGVVINVLTEKQLVQKIIEVNVS</sequence>
<evidence type="ECO:0000259" key="1">
    <source>
        <dbReference type="Pfam" id="PF01882"/>
    </source>
</evidence>
<organism evidence="2 3">
    <name type="scientific">Virgibacillus salinus</name>
    <dbReference type="NCBI Taxonomy" id="553311"/>
    <lineage>
        <taxon>Bacteria</taxon>
        <taxon>Bacillati</taxon>
        <taxon>Bacillota</taxon>
        <taxon>Bacilli</taxon>
        <taxon>Bacillales</taxon>
        <taxon>Bacillaceae</taxon>
        <taxon>Virgibacillus</taxon>
    </lineage>
</organism>
<dbReference type="EMBL" id="FNKD01000005">
    <property type="protein sequence ID" value="SDR12148.1"/>
    <property type="molecule type" value="Genomic_DNA"/>
</dbReference>
<protein>
    <submittedName>
        <fullName evidence="2">Uncharacterized conserved protein, DUF58 family, contains vWF domain</fullName>
    </submittedName>
</protein>
<name>A0A1H1GGY2_9BACI</name>
<proteinExistence type="predicted"/>
<dbReference type="Proteomes" id="UP000199444">
    <property type="component" value="Unassembled WGS sequence"/>
</dbReference>
<accession>A0A1H1GGY2</accession>
<dbReference type="InterPro" id="IPR002881">
    <property type="entry name" value="DUF58"/>
</dbReference>
<dbReference type="PANTHER" id="PTHR34351">
    <property type="entry name" value="SLR1927 PROTEIN-RELATED"/>
    <property type="match status" value="1"/>
</dbReference>
<feature type="domain" description="DUF58" evidence="1">
    <location>
        <begin position="220"/>
        <end position="375"/>
    </location>
</feature>
<reference evidence="2 3" key="1">
    <citation type="submission" date="2016-10" db="EMBL/GenBank/DDBJ databases">
        <authorList>
            <person name="de Groot N.N."/>
        </authorList>
    </citation>
    <scope>NUCLEOTIDE SEQUENCE [LARGE SCALE GENOMIC DNA]</scope>
    <source>
        <strain evidence="2 3">CGMCC 1.10449</strain>
    </source>
</reference>
<dbReference type="AlphaFoldDB" id="A0A1H1GGY2"/>
<keyword evidence="3" id="KW-1185">Reference proteome</keyword>
<gene>
    <name evidence="2" type="ORF">SAMN05216231_3701</name>
</gene>
<dbReference type="Pfam" id="PF01882">
    <property type="entry name" value="DUF58"/>
    <property type="match status" value="1"/>
</dbReference>
<evidence type="ECO:0000313" key="3">
    <source>
        <dbReference type="Proteomes" id="UP000199444"/>
    </source>
</evidence>